<name>A0A2P5WRG9_GOSBA</name>
<proteinExistence type="predicted"/>
<evidence type="ECO:0000313" key="2">
    <source>
        <dbReference type="EMBL" id="PPR93678.1"/>
    </source>
</evidence>
<dbReference type="Proteomes" id="UP000239757">
    <property type="component" value="Unassembled WGS sequence"/>
</dbReference>
<organism evidence="2 3">
    <name type="scientific">Gossypium barbadense</name>
    <name type="common">Sea Island cotton</name>
    <name type="synonym">Hibiscus barbadensis</name>
    <dbReference type="NCBI Taxonomy" id="3634"/>
    <lineage>
        <taxon>Eukaryota</taxon>
        <taxon>Viridiplantae</taxon>
        <taxon>Streptophyta</taxon>
        <taxon>Embryophyta</taxon>
        <taxon>Tracheophyta</taxon>
        <taxon>Spermatophyta</taxon>
        <taxon>Magnoliopsida</taxon>
        <taxon>eudicotyledons</taxon>
        <taxon>Gunneridae</taxon>
        <taxon>Pentapetalae</taxon>
        <taxon>rosids</taxon>
        <taxon>malvids</taxon>
        <taxon>Malvales</taxon>
        <taxon>Malvaceae</taxon>
        <taxon>Malvoideae</taxon>
        <taxon>Gossypium</taxon>
    </lineage>
</organism>
<protein>
    <submittedName>
        <fullName evidence="2">Uncharacterized protein</fullName>
    </submittedName>
</protein>
<dbReference type="AlphaFoldDB" id="A0A2P5WRG9"/>
<evidence type="ECO:0000313" key="3">
    <source>
        <dbReference type="Proteomes" id="UP000239757"/>
    </source>
</evidence>
<evidence type="ECO:0000256" key="1">
    <source>
        <dbReference type="SAM" id="MobiDB-lite"/>
    </source>
</evidence>
<sequence>MRGGRRRHTACTTGVLEAVGELPKKIETINEACWIGNGSGRNEGRTTWPCDMAVWVTRPRDTACPQAVYYIDLKHQTININQVHGHAVPNTGIGEANDSAHGRSTRPWNSTRRKVNPTARERVVCVTVKM</sequence>
<dbReference type="EMBL" id="KZ666746">
    <property type="protein sequence ID" value="PPR93678.1"/>
    <property type="molecule type" value="Genomic_DNA"/>
</dbReference>
<gene>
    <name evidence="2" type="ORF">GOBAR_AA26996</name>
</gene>
<reference evidence="2 3" key="1">
    <citation type="submission" date="2015-01" db="EMBL/GenBank/DDBJ databases">
        <title>Genome of allotetraploid Gossypium barbadense reveals genomic plasticity and fiber elongation in cotton evolution.</title>
        <authorList>
            <person name="Chen X."/>
            <person name="Liu X."/>
            <person name="Zhao B."/>
            <person name="Zheng H."/>
            <person name="Hu Y."/>
            <person name="Lu G."/>
            <person name="Yang C."/>
            <person name="Chen J."/>
            <person name="Shan C."/>
            <person name="Zhang L."/>
            <person name="Zhou Y."/>
            <person name="Wang L."/>
            <person name="Guo W."/>
            <person name="Bai Y."/>
            <person name="Ruan J."/>
            <person name="Shangguan X."/>
            <person name="Mao Y."/>
            <person name="Jiang J."/>
            <person name="Zhu Y."/>
            <person name="Lei J."/>
            <person name="Kang H."/>
            <person name="Chen S."/>
            <person name="He X."/>
            <person name="Wang R."/>
            <person name="Wang Y."/>
            <person name="Chen J."/>
            <person name="Wang L."/>
            <person name="Yu S."/>
            <person name="Wang B."/>
            <person name="Wei J."/>
            <person name="Song S."/>
            <person name="Lu X."/>
            <person name="Gao Z."/>
            <person name="Gu W."/>
            <person name="Deng X."/>
            <person name="Ma D."/>
            <person name="Wang S."/>
            <person name="Liang W."/>
            <person name="Fang L."/>
            <person name="Cai C."/>
            <person name="Zhu X."/>
            <person name="Zhou B."/>
            <person name="Zhang Y."/>
            <person name="Chen Z."/>
            <person name="Xu S."/>
            <person name="Zhu R."/>
            <person name="Wang S."/>
            <person name="Zhang T."/>
            <person name="Zhao G."/>
        </authorList>
    </citation>
    <scope>NUCLEOTIDE SEQUENCE [LARGE SCALE GENOMIC DNA]</scope>
    <source>
        <strain evidence="3">cv. Xinhai21</strain>
        <tissue evidence="2">Leaf</tissue>
    </source>
</reference>
<accession>A0A2P5WRG9</accession>
<feature type="region of interest" description="Disordered" evidence="1">
    <location>
        <begin position="92"/>
        <end position="116"/>
    </location>
</feature>